<feature type="non-terminal residue" evidence="2">
    <location>
        <position position="1"/>
    </location>
</feature>
<sequence length="165" mass="16964">VIGLLSPAATMGELPPEVVLVRVNSGYEAAAELLSAPAAALLADLGRITPVHLPLLAVARQLSVPVVAFGSISADLSADDLANVHLTARDRLAEALADLLRLKPPSPPPAVRPAEPTRAPEPREPTPPIKPQEPTPAVKQPEPTSSDSAAGGEALSQEEIDALLG</sequence>
<protein>
    <submittedName>
        <fullName evidence="2">Uncharacterized protein</fullName>
    </submittedName>
</protein>
<gene>
    <name evidence="2" type="ORF">LCGC14_2393600</name>
</gene>
<name>A0A0F9E9S2_9ZZZZ</name>
<reference evidence="2" key="1">
    <citation type="journal article" date="2015" name="Nature">
        <title>Complex archaea that bridge the gap between prokaryotes and eukaryotes.</title>
        <authorList>
            <person name="Spang A."/>
            <person name="Saw J.H."/>
            <person name="Jorgensen S.L."/>
            <person name="Zaremba-Niedzwiedzka K."/>
            <person name="Martijn J."/>
            <person name="Lind A.E."/>
            <person name="van Eijk R."/>
            <person name="Schleper C."/>
            <person name="Guy L."/>
            <person name="Ettema T.J."/>
        </authorList>
    </citation>
    <scope>NUCLEOTIDE SEQUENCE</scope>
</reference>
<feature type="region of interest" description="Disordered" evidence="1">
    <location>
        <begin position="101"/>
        <end position="165"/>
    </location>
</feature>
<evidence type="ECO:0000256" key="1">
    <source>
        <dbReference type="SAM" id="MobiDB-lite"/>
    </source>
</evidence>
<dbReference type="AlphaFoldDB" id="A0A0F9E9S2"/>
<organism evidence="2">
    <name type="scientific">marine sediment metagenome</name>
    <dbReference type="NCBI Taxonomy" id="412755"/>
    <lineage>
        <taxon>unclassified sequences</taxon>
        <taxon>metagenomes</taxon>
        <taxon>ecological metagenomes</taxon>
    </lineage>
</organism>
<dbReference type="EMBL" id="LAZR01035776">
    <property type="protein sequence ID" value="KKL26606.1"/>
    <property type="molecule type" value="Genomic_DNA"/>
</dbReference>
<accession>A0A0F9E9S2</accession>
<feature type="compositionally biased region" description="Acidic residues" evidence="1">
    <location>
        <begin position="156"/>
        <end position="165"/>
    </location>
</feature>
<feature type="compositionally biased region" description="Pro residues" evidence="1">
    <location>
        <begin position="125"/>
        <end position="134"/>
    </location>
</feature>
<evidence type="ECO:0000313" key="2">
    <source>
        <dbReference type="EMBL" id="KKL26606.1"/>
    </source>
</evidence>
<proteinExistence type="predicted"/>
<comment type="caution">
    <text evidence="2">The sequence shown here is derived from an EMBL/GenBank/DDBJ whole genome shotgun (WGS) entry which is preliminary data.</text>
</comment>